<dbReference type="GO" id="GO:0004222">
    <property type="term" value="F:metalloendopeptidase activity"/>
    <property type="evidence" value="ECO:0007669"/>
    <property type="project" value="UniProtKB-UniRule"/>
</dbReference>
<dbReference type="PANTHER" id="PTHR43221">
    <property type="entry name" value="PROTEASE HTPX"/>
    <property type="match status" value="1"/>
</dbReference>
<dbReference type="GO" id="GO:0008270">
    <property type="term" value="F:zinc ion binding"/>
    <property type="evidence" value="ECO:0007669"/>
    <property type="project" value="UniProtKB-UniRule"/>
</dbReference>
<evidence type="ECO:0000256" key="2">
    <source>
        <dbReference type="ARBA" id="ARBA00009779"/>
    </source>
</evidence>
<evidence type="ECO:0000256" key="3">
    <source>
        <dbReference type="ARBA" id="ARBA00022475"/>
    </source>
</evidence>
<dbReference type="HAMAP" id="MF_00188">
    <property type="entry name" value="Pept_M48_protease_HtpX"/>
    <property type="match status" value="1"/>
</dbReference>
<evidence type="ECO:0000256" key="11">
    <source>
        <dbReference type="ARBA" id="ARBA00023136"/>
    </source>
</evidence>
<evidence type="ECO:0000256" key="5">
    <source>
        <dbReference type="ARBA" id="ARBA00022692"/>
    </source>
</evidence>
<feature type="binding site" evidence="12">
    <location>
        <position position="134"/>
    </location>
    <ligand>
        <name>Zn(2+)</name>
        <dbReference type="ChEBI" id="CHEBI:29105"/>
        <note>catalytic</note>
    </ligand>
</feature>
<protein>
    <recommendedName>
        <fullName evidence="12">Protease HtpX homolog</fullName>
        <ecNumber evidence="12">3.4.24.-</ecNumber>
    </recommendedName>
</protein>
<dbReference type="InterPro" id="IPR050083">
    <property type="entry name" value="HtpX_protease"/>
</dbReference>
<feature type="region of interest" description="Disordered" evidence="13">
    <location>
        <begin position="289"/>
        <end position="321"/>
    </location>
</feature>
<dbReference type="CDD" id="cd07336">
    <property type="entry name" value="M48B_HtpX_like"/>
    <property type="match status" value="1"/>
</dbReference>
<dbReference type="Pfam" id="PF01435">
    <property type="entry name" value="Peptidase_M48"/>
    <property type="match status" value="1"/>
</dbReference>
<evidence type="ECO:0000256" key="6">
    <source>
        <dbReference type="ARBA" id="ARBA00022723"/>
    </source>
</evidence>
<dbReference type="Gene3D" id="3.30.2010.10">
    <property type="entry name" value="Metalloproteases ('zincins'), catalytic domain"/>
    <property type="match status" value="1"/>
</dbReference>
<keyword evidence="7 12" id="KW-0378">Hydrolase</keyword>
<evidence type="ECO:0000256" key="13">
    <source>
        <dbReference type="SAM" id="MobiDB-lite"/>
    </source>
</evidence>
<evidence type="ECO:0000256" key="12">
    <source>
        <dbReference type="HAMAP-Rule" id="MF_00188"/>
    </source>
</evidence>
<keyword evidence="16" id="KW-1185">Reference proteome</keyword>
<feature type="active site" evidence="12">
    <location>
        <position position="131"/>
    </location>
</feature>
<dbReference type="InterPro" id="IPR022919">
    <property type="entry name" value="Pept_M48_protease_HtpX"/>
</dbReference>
<dbReference type="EC" id="3.4.24.-" evidence="12"/>
<accession>A0A841KIV6</accession>
<evidence type="ECO:0000256" key="1">
    <source>
        <dbReference type="ARBA" id="ARBA00004651"/>
    </source>
</evidence>
<dbReference type="EMBL" id="JACHEH010000006">
    <property type="protein sequence ID" value="MBB6169189.1"/>
    <property type="molecule type" value="Genomic_DNA"/>
</dbReference>
<comment type="subcellular location">
    <subcellularLocation>
        <location evidence="1 12">Cell membrane</location>
        <topology evidence="1 12">Multi-pass membrane protein</topology>
    </subcellularLocation>
</comment>
<keyword evidence="10 12" id="KW-0482">Metalloprotease</keyword>
<evidence type="ECO:0000313" key="15">
    <source>
        <dbReference type="EMBL" id="MBB6169189.1"/>
    </source>
</evidence>
<keyword evidence="11 12" id="KW-0472">Membrane</keyword>
<organism evidence="15 16">
    <name type="scientific">Chelatococcus composti</name>
    <dbReference type="NCBI Taxonomy" id="1743235"/>
    <lineage>
        <taxon>Bacteria</taxon>
        <taxon>Pseudomonadati</taxon>
        <taxon>Pseudomonadota</taxon>
        <taxon>Alphaproteobacteria</taxon>
        <taxon>Hyphomicrobiales</taxon>
        <taxon>Chelatococcaceae</taxon>
        <taxon>Chelatococcus</taxon>
    </lineage>
</organism>
<keyword evidence="15" id="KW-0346">Stress response</keyword>
<evidence type="ECO:0000256" key="8">
    <source>
        <dbReference type="ARBA" id="ARBA00022833"/>
    </source>
</evidence>
<keyword evidence="9 12" id="KW-1133">Transmembrane helix</keyword>
<evidence type="ECO:0000313" key="16">
    <source>
        <dbReference type="Proteomes" id="UP000588017"/>
    </source>
</evidence>
<keyword evidence="6 12" id="KW-0479">Metal-binding</keyword>
<proteinExistence type="inferred from homology"/>
<dbReference type="GO" id="GO:0006508">
    <property type="term" value="P:proteolysis"/>
    <property type="evidence" value="ECO:0007669"/>
    <property type="project" value="UniProtKB-KW"/>
</dbReference>
<dbReference type="InterPro" id="IPR001915">
    <property type="entry name" value="Peptidase_M48"/>
</dbReference>
<reference evidence="15 16" key="1">
    <citation type="submission" date="2020-08" db="EMBL/GenBank/DDBJ databases">
        <title>Genomic Encyclopedia of Type Strains, Phase IV (KMG-IV): sequencing the most valuable type-strain genomes for metagenomic binning, comparative biology and taxonomic classification.</title>
        <authorList>
            <person name="Goeker M."/>
        </authorList>
    </citation>
    <scope>NUCLEOTIDE SEQUENCE [LARGE SCALE GENOMIC DNA]</scope>
    <source>
        <strain evidence="15 16">DSM 101465</strain>
    </source>
</reference>
<keyword evidence="4 12" id="KW-0645">Protease</keyword>
<comment type="similarity">
    <text evidence="2 12">Belongs to the peptidase M48B family.</text>
</comment>
<dbReference type="AlphaFoldDB" id="A0A841KIV6"/>
<comment type="caution">
    <text evidence="12">Lacks conserved residue(s) required for the propagation of feature annotation.</text>
</comment>
<evidence type="ECO:0000259" key="14">
    <source>
        <dbReference type="Pfam" id="PF01435"/>
    </source>
</evidence>
<dbReference type="NCBIfam" id="NF002826">
    <property type="entry name" value="PRK03001.1"/>
    <property type="match status" value="1"/>
</dbReference>
<evidence type="ECO:0000256" key="7">
    <source>
        <dbReference type="ARBA" id="ARBA00022801"/>
    </source>
</evidence>
<feature type="domain" description="Peptidase M48" evidence="14">
    <location>
        <begin position="64"/>
        <end position="277"/>
    </location>
</feature>
<comment type="cofactor">
    <cofactor evidence="12">
        <name>Zn(2+)</name>
        <dbReference type="ChEBI" id="CHEBI:29105"/>
    </cofactor>
    <text evidence="12">Binds 1 zinc ion per subunit.</text>
</comment>
<dbReference type="GO" id="GO:0005886">
    <property type="term" value="C:plasma membrane"/>
    <property type="evidence" value="ECO:0007669"/>
    <property type="project" value="UniProtKB-SubCell"/>
</dbReference>
<dbReference type="NCBIfam" id="NF002363">
    <property type="entry name" value="PRK01345.1"/>
    <property type="match status" value="1"/>
</dbReference>
<gene>
    <name evidence="12" type="primary">htpX</name>
    <name evidence="15" type="ORF">HNQ73_002826</name>
</gene>
<keyword evidence="3 12" id="KW-1003">Cell membrane</keyword>
<comment type="caution">
    <text evidence="15">The sequence shown here is derived from an EMBL/GenBank/DDBJ whole genome shotgun (WGS) entry which is preliminary data.</text>
</comment>
<dbReference type="RefSeq" id="WP_183335506.1">
    <property type="nucleotide sequence ID" value="NZ_BMHX01000006.1"/>
</dbReference>
<feature type="transmembrane region" description="Helical" evidence="12">
    <location>
        <begin position="141"/>
        <end position="163"/>
    </location>
</feature>
<feature type="binding site" evidence="12">
    <location>
        <position position="202"/>
    </location>
    <ligand>
        <name>Zn(2+)</name>
        <dbReference type="ChEBI" id="CHEBI:29105"/>
        <note>catalytic</note>
    </ligand>
</feature>
<feature type="binding site" evidence="12">
    <location>
        <position position="130"/>
    </location>
    <ligand>
        <name>Zn(2+)</name>
        <dbReference type="ChEBI" id="CHEBI:29105"/>
        <note>catalytic</note>
    </ligand>
</feature>
<dbReference type="Proteomes" id="UP000588017">
    <property type="component" value="Unassembled WGS sequence"/>
</dbReference>
<keyword evidence="5 12" id="KW-0812">Transmembrane</keyword>
<keyword evidence="8 12" id="KW-0862">Zinc</keyword>
<dbReference type="PANTHER" id="PTHR43221:SF1">
    <property type="entry name" value="PROTEASE HTPX"/>
    <property type="match status" value="1"/>
</dbReference>
<evidence type="ECO:0000256" key="9">
    <source>
        <dbReference type="ARBA" id="ARBA00022989"/>
    </source>
</evidence>
<feature type="transmembrane region" description="Helical" evidence="12">
    <location>
        <begin position="175"/>
        <end position="197"/>
    </location>
</feature>
<evidence type="ECO:0000256" key="10">
    <source>
        <dbReference type="ARBA" id="ARBA00023049"/>
    </source>
</evidence>
<name>A0A841KIV6_9HYPH</name>
<evidence type="ECO:0000256" key="4">
    <source>
        <dbReference type="ARBA" id="ARBA00022670"/>
    </source>
</evidence>
<feature type="compositionally biased region" description="Low complexity" evidence="13">
    <location>
        <begin position="312"/>
        <end position="321"/>
    </location>
</feature>
<sequence length="321" mass="33930">MNYLKTGLLLAALTALFGVVGFLIGGTSGMLVALGLAAAMNLFAYWNSDRLALAAHGAQEVDERTAPELVRMVRELSQRAGLPMPRVYIIDNPQPNAFATGRNPQNAAVAATTGILRTLSYEELAGVMAHELAHIKNHDTLTMTITATIAGAISTLAQFGMFFGGGNRENNNGAGVIGTLLLVVLAPIAAMIIQMAISRSREYEADRIGAEICGNPLWLASALDKIARGVERIPNESAESHPATAPLFIVNPLSGRNMDNLFSTHPATENRIAALTDLARRMGIGPAGGFTRASAPMGREAPRGPWGGPWSGGQRPRGPWG</sequence>